<name>A0A5Q2WGY6_9CAUD</name>
<dbReference type="RefSeq" id="YP_010246705.1">
    <property type="nucleotide sequence ID" value="NC_060137.1"/>
</dbReference>
<protein>
    <submittedName>
        <fullName evidence="1">Uncharacterized protein</fullName>
    </submittedName>
</protein>
<gene>
    <name evidence="1" type="primary">46</name>
    <name evidence="1" type="ORF">SEA_SYLEON_46</name>
</gene>
<reference evidence="1 2" key="1">
    <citation type="submission" date="2019-09" db="EMBL/GenBank/DDBJ databases">
        <authorList>
            <person name="Falcon-Lizardi N."/>
            <person name="Rios-Rosa Y."/>
            <person name="Rivera-Cruz A."/>
            <person name="Rivera-Espinal N.S."/>
            <person name="Rodriguez-Cotto F.E."/>
            <person name="Rosa-Flores A.N."/>
            <person name="Rubin M.R."/>
            <person name="Vazquez E."/>
            <person name="Molloy S.D."/>
            <person name="Garlena R.A."/>
            <person name="Russell D.A."/>
            <person name="Pope W.H."/>
            <person name="Jacobs-Sera D."/>
            <person name="Hatfull G.F."/>
        </authorList>
    </citation>
    <scope>NUCLEOTIDE SEQUENCE [LARGE SCALE GENOMIC DNA]</scope>
</reference>
<dbReference type="GeneID" id="70081270"/>
<dbReference type="Proteomes" id="UP000346466">
    <property type="component" value="Segment"/>
</dbReference>
<evidence type="ECO:0000313" key="2">
    <source>
        <dbReference type="Proteomes" id="UP000346466"/>
    </source>
</evidence>
<proteinExistence type="predicted"/>
<evidence type="ECO:0000313" key="1">
    <source>
        <dbReference type="EMBL" id="QGH75775.1"/>
    </source>
</evidence>
<dbReference type="EMBL" id="MN444870">
    <property type="protein sequence ID" value="QGH75775.1"/>
    <property type="molecule type" value="Genomic_DNA"/>
</dbReference>
<dbReference type="KEGG" id="vg:70081270"/>
<keyword evidence="2" id="KW-1185">Reference proteome</keyword>
<sequence>MTATLTTLIAQLNEEVPLNDEPITEAEAISDGFPETGDKAKPFLPGRNVSDETFIAALRGAVAAKPNFVYQPSPVLNDAGDQIVGALTGEPMTQCTYLKKDGLTGDCGVGVALLASGVNPEWLKHREGAGAYALMRELGYSHPTIQFGDSFQSDQDHGISWAQALADAERKLSYATS</sequence>
<organism evidence="1 2">
    <name type="scientific">Gordonia phage Syleon</name>
    <dbReference type="NCBI Taxonomy" id="2653718"/>
    <lineage>
        <taxon>Viruses</taxon>
        <taxon>Duplodnaviria</taxon>
        <taxon>Heunggongvirae</taxon>
        <taxon>Uroviricota</taxon>
        <taxon>Caudoviricetes</taxon>
        <taxon>Deeyouvirinae</taxon>
        <taxon>Octobienvirus</taxon>
        <taxon>Octobienvirus syleon</taxon>
    </lineage>
</organism>
<accession>A0A5Q2WGY6</accession>